<comment type="catalytic activity">
    <reaction evidence="1">
        <text>Hydrolysis of terminal non-reducing N-acetyl-D-hexosamine residues in N-acetyl-beta-D-hexosaminides.</text>
        <dbReference type="EC" id="3.2.1.52"/>
    </reaction>
</comment>
<dbReference type="Pfam" id="PF00728">
    <property type="entry name" value="Glyco_hydro_20"/>
    <property type="match status" value="1"/>
</dbReference>
<evidence type="ECO:0000313" key="7">
    <source>
        <dbReference type="EMBL" id="KAG0115935.1"/>
    </source>
</evidence>
<reference evidence="8" key="3">
    <citation type="submission" date="2022-01" db="EMBL/GenBank/DDBJ databases">
        <authorList>
            <person name="Rubenstein D.R."/>
        </authorList>
    </citation>
    <scope>NUCLEOTIDE SEQUENCE</scope>
    <source>
        <strain evidence="8">SS15</strain>
        <tissue evidence="8">Liver</tissue>
    </source>
</reference>
<keyword evidence="5" id="KW-0472">Membrane</keyword>
<feature type="domain" description="Glycoside hydrolase family 20 catalytic" evidence="6">
    <location>
        <begin position="169"/>
        <end position="341"/>
    </location>
</feature>
<keyword evidence="5" id="KW-1133">Transmembrane helix</keyword>
<keyword evidence="9" id="KW-1185">Reference proteome</keyword>
<reference evidence="7" key="1">
    <citation type="submission" date="2020-10" db="EMBL/GenBank/DDBJ databases">
        <title>Feather gene expression reveals the developmental basis of iridescence in African starlings.</title>
        <authorList>
            <person name="Rubenstein D.R."/>
        </authorList>
    </citation>
    <scope>NUCLEOTIDE SEQUENCE</scope>
    <source>
        <strain evidence="7">SS15</strain>
        <tissue evidence="7">Liver</tissue>
    </source>
</reference>
<evidence type="ECO:0000313" key="9">
    <source>
        <dbReference type="Proteomes" id="UP000618051"/>
    </source>
</evidence>
<dbReference type="SUPFAM" id="SSF51445">
    <property type="entry name" value="(Trans)glycosidases"/>
    <property type="match status" value="1"/>
</dbReference>
<dbReference type="EMBL" id="JADDUC020000017">
    <property type="protein sequence ID" value="KAI1233617.1"/>
    <property type="molecule type" value="Genomic_DNA"/>
</dbReference>
<organism evidence="7">
    <name type="scientific">Lamprotornis superbus</name>
    <dbReference type="NCBI Taxonomy" id="245042"/>
    <lineage>
        <taxon>Eukaryota</taxon>
        <taxon>Metazoa</taxon>
        <taxon>Chordata</taxon>
        <taxon>Craniata</taxon>
        <taxon>Vertebrata</taxon>
        <taxon>Euteleostomi</taxon>
        <taxon>Archelosauria</taxon>
        <taxon>Archosauria</taxon>
        <taxon>Dinosauria</taxon>
        <taxon>Saurischia</taxon>
        <taxon>Theropoda</taxon>
        <taxon>Coelurosauria</taxon>
        <taxon>Aves</taxon>
        <taxon>Neognathae</taxon>
        <taxon>Neoaves</taxon>
        <taxon>Telluraves</taxon>
        <taxon>Australaves</taxon>
        <taxon>Passeriformes</taxon>
        <taxon>Sturnidae</taxon>
        <taxon>Lamprotornis</taxon>
    </lineage>
</organism>
<protein>
    <recommendedName>
        <fullName evidence="3">beta-N-acetylhexosaminidase</fullName>
        <ecNumber evidence="3">3.2.1.52</ecNumber>
    </recommendedName>
</protein>
<dbReference type="Gene3D" id="3.20.20.80">
    <property type="entry name" value="Glycosidases"/>
    <property type="match status" value="1"/>
</dbReference>
<sequence>GSRARYVGLAGLTVLGVPLATAGHGVAEPCVSPEIPEMAFQRSHRLNLLRLVVLLLVALAGIKFLFRDRTPGGSVAHPELCFCGARCRGQLVPPFTLELHKHVSKDSGFWGDTGDIVQDIIPQSQVLEVPPAKIISLKQKQQVPRDVSATEMRLVHLDLKGAAPRVFPLLSQLGANGVLMEYEDMFPFKGELEILRSPYAYSEEDIEQIQQLAEQHKLEVVPLVQTFGHVEFILKHDKYQHLREVERFPNSFNPHVPDTLALLKNILSQVIEKHRRSTWIHIGADEVFHLGEGMDSKNWMSHNKGDVGTMYLKHIKEVLGFLTAQYWGLRVLMWDDMLRKISVGALRVPFLTKYVESGFEAVWFASAFKGTTGPAQAWTPLSYHLKNHLSWLKVMQAVPRLAPLRLQGVVLTGWQSRAGTVQRWWLSLSRRYDHYSVLCELLPVSIPSLAICLQTLVNGEPPSPALTSHCLPHPVLLGRALGGRGFTEEAKRKVLDVLGLESVQLEQSTCEGRGAFPGVEIYHMVEQVNGHLKESILKALEEESAIKGWFSPYHRKRQFGNPRNMESFGSKVLKYVECWELGRTCVGLGGVLGWDRRELDPCSPLSRLHDDWESFIRDLRAQLDRIYFPDTAEEWMEENVNPYLDQLRDLVQDYRAIIRLNGRPKAT</sequence>
<evidence type="ECO:0000256" key="3">
    <source>
        <dbReference type="ARBA" id="ARBA00012663"/>
    </source>
</evidence>
<evidence type="ECO:0000256" key="4">
    <source>
        <dbReference type="ARBA" id="ARBA00022801"/>
    </source>
</evidence>
<feature type="non-terminal residue" evidence="7">
    <location>
        <position position="1"/>
    </location>
</feature>
<gene>
    <name evidence="8" type="ORF">IHE44_0004053</name>
    <name evidence="7" type="ORF">IHE44_004898</name>
</gene>
<evidence type="ECO:0000313" key="8">
    <source>
        <dbReference type="EMBL" id="KAI1233617.1"/>
    </source>
</evidence>
<evidence type="ECO:0000256" key="1">
    <source>
        <dbReference type="ARBA" id="ARBA00001231"/>
    </source>
</evidence>
<dbReference type="InterPro" id="IPR038901">
    <property type="entry name" value="HEXDC-like"/>
</dbReference>
<keyword evidence="4" id="KW-0378">Hydrolase</keyword>
<dbReference type="GO" id="GO:0004563">
    <property type="term" value="F:beta-N-acetylhexosaminidase activity"/>
    <property type="evidence" value="ECO:0007669"/>
    <property type="project" value="UniProtKB-EC"/>
</dbReference>
<dbReference type="PANTHER" id="PTHR21040:SF5">
    <property type="entry name" value="BETA-N-ACETYLHEXOSAMINIDASE"/>
    <property type="match status" value="1"/>
</dbReference>
<dbReference type="EC" id="3.2.1.52" evidence="3"/>
<comment type="caution">
    <text evidence="7">The sequence shown here is derived from an EMBL/GenBank/DDBJ whole genome shotgun (WGS) entry which is preliminary data.</text>
</comment>
<evidence type="ECO:0000256" key="5">
    <source>
        <dbReference type="SAM" id="Phobius"/>
    </source>
</evidence>
<dbReference type="OrthoDB" id="10023921at2759"/>
<feature type="transmembrane region" description="Helical" evidence="5">
    <location>
        <begin position="48"/>
        <end position="66"/>
    </location>
</feature>
<comment type="similarity">
    <text evidence="2">Belongs to the glycosyl hydrolase 20 family.</text>
</comment>
<dbReference type="EMBL" id="JADDUC010000190">
    <property type="protein sequence ID" value="KAG0115935.1"/>
    <property type="molecule type" value="Genomic_DNA"/>
</dbReference>
<dbReference type="AlphaFoldDB" id="A0A835TRV6"/>
<dbReference type="InterPro" id="IPR017853">
    <property type="entry name" value="GH"/>
</dbReference>
<dbReference type="CDD" id="cd06565">
    <property type="entry name" value="GH20_GcnA-like"/>
    <property type="match status" value="1"/>
</dbReference>
<evidence type="ECO:0000256" key="2">
    <source>
        <dbReference type="ARBA" id="ARBA00006285"/>
    </source>
</evidence>
<keyword evidence="5" id="KW-0812">Transmembrane</keyword>
<proteinExistence type="inferred from homology"/>
<dbReference type="GO" id="GO:0005975">
    <property type="term" value="P:carbohydrate metabolic process"/>
    <property type="evidence" value="ECO:0007669"/>
    <property type="project" value="InterPro"/>
</dbReference>
<dbReference type="Proteomes" id="UP000618051">
    <property type="component" value="Unassembled WGS sequence"/>
</dbReference>
<accession>A0A835TRV6</accession>
<name>A0A835TRV6_9PASS</name>
<reference evidence="8 9" key="2">
    <citation type="journal article" date="2021" name="J. Hered.">
        <title>Feather Gene Expression Elucidates the Developmental Basis of Plumage Iridescence in African Starlings.</title>
        <authorList>
            <person name="Rubenstein D.R."/>
            <person name="Corvelo A."/>
            <person name="MacManes M.D."/>
            <person name="Maia R."/>
            <person name="Narzisi G."/>
            <person name="Rousaki A."/>
            <person name="Vandenabeele P."/>
            <person name="Shawkey M.D."/>
            <person name="Solomon J."/>
        </authorList>
    </citation>
    <scope>NUCLEOTIDE SEQUENCE [LARGE SCALE GENOMIC DNA]</scope>
    <source>
        <strain evidence="8">SS15</strain>
    </source>
</reference>
<dbReference type="PANTHER" id="PTHR21040">
    <property type="entry name" value="BCDNA.GH04120"/>
    <property type="match status" value="1"/>
</dbReference>
<dbReference type="InterPro" id="IPR015883">
    <property type="entry name" value="Glyco_hydro_20_cat"/>
</dbReference>
<evidence type="ECO:0000259" key="6">
    <source>
        <dbReference type="Pfam" id="PF00728"/>
    </source>
</evidence>